<dbReference type="EMBL" id="QGNW01000319">
    <property type="protein sequence ID" value="RVW77053.1"/>
    <property type="molecule type" value="Genomic_DNA"/>
</dbReference>
<proteinExistence type="predicted"/>
<dbReference type="PANTHER" id="PTHR15629:SF2">
    <property type="entry name" value="SH3 DOMAIN-CONTAINING YSC84-LIKE PROTEIN 1"/>
    <property type="match status" value="1"/>
</dbReference>
<reference evidence="2 3" key="1">
    <citation type="journal article" date="2018" name="PLoS Genet.">
        <title>Population sequencing reveals clonal diversity and ancestral inbreeding in the grapevine cultivar Chardonnay.</title>
        <authorList>
            <person name="Roach M.J."/>
            <person name="Johnson D.L."/>
            <person name="Bohlmann J."/>
            <person name="van Vuuren H.J."/>
            <person name="Jones S.J."/>
            <person name="Pretorius I.S."/>
            <person name="Schmidt S.A."/>
            <person name="Borneman A.R."/>
        </authorList>
    </citation>
    <scope>NUCLEOTIDE SEQUENCE [LARGE SCALE GENOMIC DNA]</scope>
    <source>
        <strain evidence="3">cv. Chardonnay</strain>
        <tissue evidence="2">Leaf</tissue>
    </source>
</reference>
<accession>A0A438GXZ1</accession>
<dbReference type="PANTHER" id="PTHR15629">
    <property type="entry name" value="SH3YL1 PROTEIN"/>
    <property type="match status" value="1"/>
</dbReference>
<dbReference type="Proteomes" id="UP000288805">
    <property type="component" value="Unassembled WGS sequence"/>
</dbReference>
<protein>
    <submittedName>
        <fullName evidence="2">SH3 domain-containing protein PJ696.02</fullName>
    </submittedName>
</protein>
<gene>
    <name evidence="2" type="primary">SPAPJ696.02_0</name>
    <name evidence="2" type="ORF">CK203_036833</name>
</gene>
<evidence type="ECO:0000313" key="2">
    <source>
        <dbReference type="EMBL" id="RVW77053.1"/>
    </source>
</evidence>
<name>A0A438GXZ1_VITVI</name>
<evidence type="ECO:0000313" key="3">
    <source>
        <dbReference type="Proteomes" id="UP000288805"/>
    </source>
</evidence>
<organism evidence="2 3">
    <name type="scientific">Vitis vinifera</name>
    <name type="common">Grape</name>
    <dbReference type="NCBI Taxonomy" id="29760"/>
    <lineage>
        <taxon>Eukaryota</taxon>
        <taxon>Viridiplantae</taxon>
        <taxon>Streptophyta</taxon>
        <taxon>Embryophyta</taxon>
        <taxon>Tracheophyta</taxon>
        <taxon>Spermatophyta</taxon>
        <taxon>Magnoliopsida</taxon>
        <taxon>eudicotyledons</taxon>
        <taxon>Gunneridae</taxon>
        <taxon>Pentapetalae</taxon>
        <taxon>rosids</taxon>
        <taxon>Vitales</taxon>
        <taxon>Vitaceae</taxon>
        <taxon>Viteae</taxon>
        <taxon>Vitis</taxon>
    </lineage>
</organism>
<evidence type="ECO:0000259" key="1">
    <source>
        <dbReference type="Pfam" id="PF04366"/>
    </source>
</evidence>
<comment type="caution">
    <text evidence="2">The sequence shown here is derived from an EMBL/GenBank/DDBJ whole genome shotgun (WGS) entry which is preliminary data.</text>
</comment>
<feature type="domain" description="Ysc84 actin-binding" evidence="1">
    <location>
        <begin position="361"/>
        <end position="480"/>
    </location>
</feature>
<dbReference type="CDD" id="cd11526">
    <property type="entry name" value="SYLF_FYVE"/>
    <property type="match status" value="1"/>
</dbReference>
<dbReference type="InterPro" id="IPR051702">
    <property type="entry name" value="SH3_domain_YSC84-like"/>
</dbReference>
<dbReference type="Pfam" id="PF04366">
    <property type="entry name" value="Ysc84"/>
    <property type="match status" value="1"/>
</dbReference>
<dbReference type="InterPro" id="IPR007461">
    <property type="entry name" value="Ysc84_actin-binding"/>
</dbReference>
<sequence length="487" mass="52653">MMMTSVILSGLCPGLKVLQTRLLLQYPLQSEDFVDEECDSIEEPCNSTHQYGMPPEVNLKNVLGGIFAILTGRNKGIGDAGSQQSPTSNVSFLGSGKNGDSFLHPSVYIPSAPPLLEPSGINYSAYKEVLDAEPPEWVPDSFYHSLHAVHCPLHSSYTWKTSLERNPQRVCDACYDRLDPLQNILINSISNAAQVAKHDVMDWTCTRGWLNLPVGLSMEHEIYKSANTLRSYYQVARLNPERSIPLAVLKGARGLAIITVAKAGMLVSYKLGTGLVVARRSDGSWSAPSAIFSVGLGWGAQHLSDSSITRGVGVNAKIHHPLALCNAPWLSPGIITDDVLCADPSVFSVLIDDLLFPSFPQIGGELMDFIIVLHGSKAVKTFCSRMHFSLGAGCSAAAGPVGRVLEADLRAGDRGSGMCYTYSCSKGAFVGVSLEGNIVATRMDTNLRFYGDPYLTTADILLGTVDRPKAAEPLYTALKDLYSKLQH</sequence>
<dbReference type="AlphaFoldDB" id="A0A438GXZ1"/>